<protein>
    <submittedName>
        <fullName evidence="1">Uncharacterized protein</fullName>
    </submittedName>
</protein>
<proteinExistence type="predicted"/>
<name>L8X483_THACA</name>
<gene>
    <name evidence="1" type="ORF">AG1IA_00850</name>
</gene>
<comment type="caution">
    <text evidence="1">The sequence shown here is derived from an EMBL/GenBank/DDBJ whole genome shotgun (WGS) entry which is preliminary data.</text>
</comment>
<dbReference type="Proteomes" id="UP000011668">
    <property type="component" value="Unassembled WGS sequence"/>
</dbReference>
<sequence>MPWTVGLDRTCKRYIRIAPSGGLVHSSARADRRRAKLTDGRVAPSVCGTTSAEGRRCMRRVDREWDLSRGGCCSGRGR</sequence>
<organism evidence="1 2">
    <name type="scientific">Thanatephorus cucumeris (strain AG1-IA)</name>
    <name type="common">Rice sheath blight fungus</name>
    <name type="synonym">Rhizoctonia solani</name>
    <dbReference type="NCBI Taxonomy" id="983506"/>
    <lineage>
        <taxon>Eukaryota</taxon>
        <taxon>Fungi</taxon>
        <taxon>Dikarya</taxon>
        <taxon>Basidiomycota</taxon>
        <taxon>Agaricomycotina</taxon>
        <taxon>Agaricomycetes</taxon>
        <taxon>Cantharellales</taxon>
        <taxon>Ceratobasidiaceae</taxon>
        <taxon>Rhizoctonia</taxon>
        <taxon>Rhizoctonia solani AG-1</taxon>
    </lineage>
</organism>
<reference evidence="1 2" key="1">
    <citation type="journal article" date="2013" name="Nat. Commun.">
        <title>The evolution and pathogenic mechanisms of the rice sheath blight pathogen.</title>
        <authorList>
            <person name="Zheng A."/>
            <person name="Lin R."/>
            <person name="Xu L."/>
            <person name="Qin P."/>
            <person name="Tang C."/>
            <person name="Ai P."/>
            <person name="Zhang D."/>
            <person name="Liu Y."/>
            <person name="Sun Z."/>
            <person name="Feng H."/>
            <person name="Wang Y."/>
            <person name="Chen Y."/>
            <person name="Liang X."/>
            <person name="Fu R."/>
            <person name="Li Q."/>
            <person name="Zhang J."/>
            <person name="Yu X."/>
            <person name="Xie Z."/>
            <person name="Ding L."/>
            <person name="Guan P."/>
            <person name="Tang J."/>
            <person name="Liang Y."/>
            <person name="Wang S."/>
            <person name="Deng Q."/>
            <person name="Li S."/>
            <person name="Zhu J."/>
            <person name="Wang L."/>
            <person name="Liu H."/>
            <person name="Li P."/>
        </authorList>
    </citation>
    <scope>NUCLEOTIDE SEQUENCE [LARGE SCALE GENOMIC DNA]</scope>
    <source>
        <strain evidence="2">AG-1 IA</strain>
    </source>
</reference>
<dbReference type="HOGENOM" id="CLU_2623686_0_0_1"/>
<keyword evidence="2" id="KW-1185">Reference proteome</keyword>
<accession>L8X483</accession>
<dbReference type="AlphaFoldDB" id="L8X483"/>
<evidence type="ECO:0000313" key="2">
    <source>
        <dbReference type="Proteomes" id="UP000011668"/>
    </source>
</evidence>
<dbReference type="EMBL" id="AFRT01000182">
    <property type="protein sequence ID" value="ELU45121.1"/>
    <property type="molecule type" value="Genomic_DNA"/>
</dbReference>
<evidence type="ECO:0000313" key="1">
    <source>
        <dbReference type="EMBL" id="ELU45121.1"/>
    </source>
</evidence>